<proteinExistence type="predicted"/>
<dbReference type="SUPFAM" id="SSF56563">
    <property type="entry name" value="Major capsid protein gp5"/>
    <property type="match status" value="1"/>
</dbReference>
<sequence>MATITKSTNLFPAELVSEVFSKAKGHSSLAKLSGQTPIPFSGNTQMVFAMDGEASIVGEGEQKPAGDASFNPVTITPVKFVYQHRLTDEFTKMSEEQQLPYLEAFADGFAAKIARALDISAFHGVNPATKTAVSGLATKNFDMATIATVTTTAGKEDEDIDTAVQAITGEDGVVTGIAMAPAFSAALSKIKVNGVVQYPEFRFGQNPEAFYGMASDVNNTVSFGTSKDLAIVGDFQNAFKWGYAENVPCEIIEYGDPDGQGDLKRTNQIVLRAEAYIGWGILDTASFKKIAKA</sequence>
<dbReference type="Proteomes" id="UP000004097">
    <property type="component" value="Unassembled WGS sequence"/>
</dbReference>
<dbReference type="HOGENOM" id="CLU_080376_0_0_9"/>
<dbReference type="NCBIfam" id="TIGR01554">
    <property type="entry name" value="major_cap_HK97"/>
    <property type="match status" value="1"/>
</dbReference>
<dbReference type="STRING" id="706433.HMPREF9430_01265"/>
<organism evidence="3 4">
    <name type="scientific">Solobacterium moorei F0204</name>
    <dbReference type="NCBI Taxonomy" id="706433"/>
    <lineage>
        <taxon>Bacteria</taxon>
        <taxon>Bacillati</taxon>
        <taxon>Bacillota</taxon>
        <taxon>Erysipelotrichia</taxon>
        <taxon>Erysipelotrichales</taxon>
        <taxon>Erysipelotrichaceae</taxon>
        <taxon>Solobacterium</taxon>
    </lineage>
</organism>
<evidence type="ECO:0000313" key="4">
    <source>
        <dbReference type="Proteomes" id="UP000004097"/>
    </source>
</evidence>
<comment type="caution">
    <text evidence="3">The sequence shown here is derived from an EMBL/GenBank/DDBJ whole genome shotgun (WGS) entry which is preliminary data.</text>
</comment>
<dbReference type="InterPro" id="IPR024455">
    <property type="entry name" value="Phage_capsid"/>
</dbReference>
<dbReference type="Gene3D" id="3.30.2400.10">
    <property type="entry name" value="Major capsid protein gp5"/>
    <property type="match status" value="1"/>
</dbReference>
<reference evidence="3 4" key="1">
    <citation type="submission" date="2010-08" db="EMBL/GenBank/DDBJ databases">
        <authorList>
            <person name="Weinstock G."/>
            <person name="Sodergren E."/>
            <person name="Clifton S."/>
            <person name="Fulton L."/>
            <person name="Fulton B."/>
            <person name="Courtney L."/>
            <person name="Fronick C."/>
            <person name="Harrison M."/>
            <person name="Strong C."/>
            <person name="Farmer C."/>
            <person name="Delahaunty K."/>
            <person name="Markovic C."/>
            <person name="Hall O."/>
            <person name="Minx P."/>
            <person name="Tomlinson C."/>
            <person name="Mitreva M."/>
            <person name="Hou S."/>
            <person name="Chen J."/>
            <person name="Wollam A."/>
            <person name="Pepin K.H."/>
            <person name="Johnson M."/>
            <person name="Bhonagiri V."/>
            <person name="Zhang X."/>
            <person name="Suruliraj S."/>
            <person name="Warren W."/>
            <person name="Chinwalla A."/>
            <person name="Mardis E.R."/>
            <person name="Wilson R.K."/>
        </authorList>
    </citation>
    <scope>NUCLEOTIDE SEQUENCE [LARGE SCALE GENOMIC DNA]</scope>
    <source>
        <strain evidence="3 4">F0204</strain>
    </source>
</reference>
<evidence type="ECO:0000259" key="2">
    <source>
        <dbReference type="Pfam" id="PF05065"/>
    </source>
</evidence>
<dbReference type="RefSeq" id="WP_006526082.1">
    <property type="nucleotide sequence ID" value="NZ_GL637664.1"/>
</dbReference>
<keyword evidence="4" id="KW-1185">Reference proteome</keyword>
<protein>
    <recommendedName>
        <fullName evidence="2">Phage capsid-like C-terminal domain-containing protein</fullName>
    </recommendedName>
</protein>
<dbReference type="OrthoDB" id="3194758at2"/>
<accession>E7MNZ4</accession>
<dbReference type="eggNOG" id="ENOG502Z8E5">
    <property type="taxonomic scope" value="Bacteria"/>
</dbReference>
<feature type="domain" description="Phage capsid-like C-terminal" evidence="2">
    <location>
        <begin position="10"/>
        <end position="290"/>
    </location>
</feature>
<gene>
    <name evidence="3" type="ORF">HMPREF9430_01265</name>
</gene>
<dbReference type="Gene3D" id="3.30.2320.10">
    <property type="entry name" value="hypothetical protein PF0899 domain"/>
    <property type="match status" value="1"/>
</dbReference>
<dbReference type="InterPro" id="IPR054612">
    <property type="entry name" value="Phage_capsid-like_C"/>
</dbReference>
<comment type="subcellular location">
    <subcellularLocation>
        <location evidence="1">Virion</location>
    </subcellularLocation>
</comment>
<evidence type="ECO:0000313" key="3">
    <source>
        <dbReference type="EMBL" id="EFW24175.1"/>
    </source>
</evidence>
<evidence type="ECO:0000256" key="1">
    <source>
        <dbReference type="ARBA" id="ARBA00004328"/>
    </source>
</evidence>
<dbReference type="EMBL" id="AECQ01000027">
    <property type="protein sequence ID" value="EFW24175.1"/>
    <property type="molecule type" value="Genomic_DNA"/>
</dbReference>
<name>E7MNZ4_9FIRM</name>
<dbReference type="Pfam" id="PF05065">
    <property type="entry name" value="Phage_capsid"/>
    <property type="match status" value="1"/>
</dbReference>
<dbReference type="AlphaFoldDB" id="E7MNZ4"/>